<dbReference type="SUPFAM" id="SSF58069">
    <property type="entry name" value="Virus ectodomain"/>
    <property type="match status" value="1"/>
</dbReference>
<keyword evidence="1" id="KW-0808">Transferase</keyword>
<dbReference type="Proteomes" id="UP000796761">
    <property type="component" value="Unassembled WGS sequence"/>
</dbReference>
<reference evidence="8" key="1">
    <citation type="submission" date="2019-04" db="EMBL/GenBank/DDBJ databases">
        <title>Genome assembly of Zosterops borbonicus 15179.</title>
        <authorList>
            <person name="Leroy T."/>
            <person name="Anselmetti Y."/>
            <person name="Tilak M.-K."/>
            <person name="Nabholz B."/>
        </authorList>
    </citation>
    <scope>NUCLEOTIDE SEQUENCE</scope>
    <source>
        <strain evidence="8">HGM_15179</strain>
        <tissue evidence="8">Muscle</tissue>
    </source>
</reference>
<gene>
    <name evidence="8" type="ORF">HGM15179_020280</name>
</gene>
<dbReference type="InterPro" id="IPR043502">
    <property type="entry name" value="DNA/RNA_pol_sf"/>
</dbReference>
<dbReference type="EMBL" id="SWJQ01002148">
    <property type="protein sequence ID" value="TRZ06828.1"/>
    <property type="molecule type" value="Genomic_DNA"/>
</dbReference>
<accession>A0A8K1D780</accession>
<evidence type="ECO:0000313" key="8">
    <source>
        <dbReference type="EMBL" id="TRZ06828.1"/>
    </source>
</evidence>
<dbReference type="PANTHER" id="PTHR41694">
    <property type="entry name" value="ENDOGENOUS RETROVIRUS GROUP K MEMBER POL PROTEIN"/>
    <property type="match status" value="1"/>
</dbReference>
<dbReference type="GO" id="GO:0016787">
    <property type="term" value="F:hydrolase activity"/>
    <property type="evidence" value="ECO:0007669"/>
    <property type="project" value="UniProtKB-KW"/>
</dbReference>
<sequence length="622" mass="70848">MALEELVEEQLRKGNIEETTSPWNSQVFVIQEADKTKWRLLQDLRQINVIEEMGSLQPGMPSPTMLPQNWNLAVIDIKDCFFHIPLHPDDAPRFAFSIPNINREAPRKRYHWRVLPQGMKNSRVICQCCRSCPTEIVHLRALSLSHVFQIAVVLGLFGCTIPWIVPQPKANVWRTLAKAMGQDHICLSQGSAEDPISSWLVGIPFKEAEYPPTLLNFKDKYSRRTPGRQSRALEEFCLRRKIKLPVINPLVLWRDWVSISLPRAESEPQELELLGSSPAPFCMFIPPQGQEKTFSQVLQIKDVYLANTWCDTIAHVKMASTPSSVPLSLPKGTFLICSDRAFAGIPSRLTGGPCTLGKLGLLSPNKTQIMDWFVKNSSMYAPVQKRDLADSDPDCESEIIHWSKAKATAITVFLPWVSVAKSMGELGQLECWVAKQANLTLNALSDLLRDEEVTRQATIQNRAAIDYLLFLHHHTCEEFEGLCCFNLSSQAEDVHQSIKKIRDMVHNIKEETKDWFDNIFGNWGLTAFGLIKKSTSRLIANVTSKLRVNNIWMTSHSPEKIEMQDLPPEEEDEEELSFEDFVPKAEGQWPVPFEEWPTNQQWFGDLYPESECHAPQAQFHSF</sequence>
<evidence type="ECO:0000256" key="3">
    <source>
        <dbReference type="ARBA" id="ARBA00022722"/>
    </source>
</evidence>
<dbReference type="GO" id="GO:0004519">
    <property type="term" value="F:endonuclease activity"/>
    <property type="evidence" value="ECO:0007669"/>
    <property type="project" value="UniProtKB-KW"/>
</dbReference>
<dbReference type="Pfam" id="PF00078">
    <property type="entry name" value="RVT_1"/>
    <property type="match status" value="1"/>
</dbReference>
<keyword evidence="2" id="KW-0548">Nucleotidyltransferase</keyword>
<proteinExistence type="predicted"/>
<dbReference type="Gene3D" id="1.10.287.210">
    <property type="match status" value="1"/>
</dbReference>
<dbReference type="Gene3D" id="3.10.10.10">
    <property type="entry name" value="HIV Type 1 Reverse Transcriptase, subunit A, domain 1"/>
    <property type="match status" value="1"/>
</dbReference>
<evidence type="ECO:0000259" key="7">
    <source>
        <dbReference type="Pfam" id="PF00078"/>
    </source>
</evidence>
<keyword evidence="4" id="KW-0255">Endonuclease</keyword>
<dbReference type="OrthoDB" id="9838443at2759"/>
<keyword evidence="9" id="KW-1185">Reference proteome</keyword>
<dbReference type="GO" id="GO:0003964">
    <property type="term" value="F:RNA-directed DNA polymerase activity"/>
    <property type="evidence" value="ECO:0007669"/>
    <property type="project" value="UniProtKB-KW"/>
</dbReference>
<evidence type="ECO:0000256" key="2">
    <source>
        <dbReference type="ARBA" id="ARBA00022695"/>
    </source>
</evidence>
<keyword evidence="5" id="KW-0378">Hydrolase</keyword>
<evidence type="ECO:0000313" key="9">
    <source>
        <dbReference type="Proteomes" id="UP000796761"/>
    </source>
</evidence>
<dbReference type="GO" id="GO:0035613">
    <property type="term" value="F:RNA stem-loop binding"/>
    <property type="evidence" value="ECO:0007669"/>
    <property type="project" value="TreeGrafter"/>
</dbReference>
<keyword evidence="6" id="KW-0695">RNA-directed DNA polymerase</keyword>
<organism evidence="8 9">
    <name type="scientific">Zosterops borbonicus</name>
    <dbReference type="NCBI Taxonomy" id="364589"/>
    <lineage>
        <taxon>Eukaryota</taxon>
        <taxon>Metazoa</taxon>
        <taxon>Chordata</taxon>
        <taxon>Craniata</taxon>
        <taxon>Vertebrata</taxon>
        <taxon>Euteleostomi</taxon>
        <taxon>Archelosauria</taxon>
        <taxon>Archosauria</taxon>
        <taxon>Dinosauria</taxon>
        <taxon>Saurischia</taxon>
        <taxon>Theropoda</taxon>
        <taxon>Coelurosauria</taxon>
        <taxon>Aves</taxon>
        <taxon>Neognathae</taxon>
        <taxon>Neoaves</taxon>
        <taxon>Telluraves</taxon>
        <taxon>Australaves</taxon>
        <taxon>Passeriformes</taxon>
        <taxon>Sylvioidea</taxon>
        <taxon>Zosteropidae</taxon>
        <taxon>Zosterops</taxon>
    </lineage>
</organism>
<evidence type="ECO:0000256" key="5">
    <source>
        <dbReference type="ARBA" id="ARBA00022801"/>
    </source>
</evidence>
<dbReference type="AlphaFoldDB" id="A0A8K1D780"/>
<evidence type="ECO:0000256" key="6">
    <source>
        <dbReference type="ARBA" id="ARBA00022918"/>
    </source>
</evidence>
<dbReference type="Pfam" id="PF03708">
    <property type="entry name" value="Avian_gp85"/>
    <property type="match status" value="1"/>
</dbReference>
<protein>
    <recommendedName>
        <fullName evidence="7">Reverse transcriptase domain-containing protein</fullName>
    </recommendedName>
</protein>
<dbReference type="PANTHER" id="PTHR41694:SF3">
    <property type="entry name" value="RNA-DIRECTED DNA POLYMERASE-RELATED"/>
    <property type="match status" value="1"/>
</dbReference>
<dbReference type="SUPFAM" id="SSF56672">
    <property type="entry name" value="DNA/RNA polymerases"/>
    <property type="match status" value="1"/>
</dbReference>
<dbReference type="InterPro" id="IPR005166">
    <property type="entry name" value="RSV_p95_env"/>
</dbReference>
<name>A0A8K1D780_9PASS</name>
<dbReference type="InterPro" id="IPR000477">
    <property type="entry name" value="RT_dom"/>
</dbReference>
<keyword evidence="3" id="KW-0540">Nuclease</keyword>
<feature type="domain" description="Reverse transcriptase" evidence="7">
    <location>
        <begin position="33"/>
        <end position="129"/>
    </location>
</feature>
<evidence type="ECO:0000256" key="1">
    <source>
        <dbReference type="ARBA" id="ARBA00022679"/>
    </source>
</evidence>
<comment type="caution">
    <text evidence="8">The sequence shown here is derived from an EMBL/GenBank/DDBJ whole genome shotgun (WGS) entry which is preliminary data.</text>
</comment>
<evidence type="ECO:0000256" key="4">
    <source>
        <dbReference type="ARBA" id="ARBA00022759"/>
    </source>
</evidence>